<comment type="caution">
    <text evidence="2">The sequence shown here is derived from an EMBL/GenBank/DDBJ whole genome shotgun (WGS) entry which is preliminary data.</text>
</comment>
<evidence type="ECO:0000313" key="3">
    <source>
        <dbReference type="Proteomes" id="UP001218218"/>
    </source>
</evidence>
<feature type="compositionally biased region" description="Polar residues" evidence="1">
    <location>
        <begin position="401"/>
        <end position="411"/>
    </location>
</feature>
<evidence type="ECO:0000256" key="1">
    <source>
        <dbReference type="SAM" id="MobiDB-lite"/>
    </source>
</evidence>
<evidence type="ECO:0000313" key="2">
    <source>
        <dbReference type="EMBL" id="KAJ7348526.1"/>
    </source>
</evidence>
<dbReference type="AlphaFoldDB" id="A0AAD7A3D4"/>
<name>A0AAD7A3D4_9AGAR</name>
<organism evidence="2 3">
    <name type="scientific">Mycena albidolilacea</name>
    <dbReference type="NCBI Taxonomy" id="1033008"/>
    <lineage>
        <taxon>Eukaryota</taxon>
        <taxon>Fungi</taxon>
        <taxon>Dikarya</taxon>
        <taxon>Basidiomycota</taxon>
        <taxon>Agaricomycotina</taxon>
        <taxon>Agaricomycetes</taxon>
        <taxon>Agaricomycetidae</taxon>
        <taxon>Agaricales</taxon>
        <taxon>Marasmiineae</taxon>
        <taxon>Mycenaceae</taxon>
        <taxon>Mycena</taxon>
    </lineage>
</organism>
<protein>
    <submittedName>
        <fullName evidence="2">Uncharacterized protein</fullName>
    </submittedName>
</protein>
<dbReference type="Proteomes" id="UP001218218">
    <property type="component" value="Unassembled WGS sequence"/>
</dbReference>
<reference evidence="2" key="1">
    <citation type="submission" date="2023-03" db="EMBL/GenBank/DDBJ databases">
        <title>Massive genome expansion in bonnet fungi (Mycena s.s.) driven by repeated elements and novel gene families across ecological guilds.</title>
        <authorList>
            <consortium name="Lawrence Berkeley National Laboratory"/>
            <person name="Harder C.B."/>
            <person name="Miyauchi S."/>
            <person name="Viragh M."/>
            <person name="Kuo A."/>
            <person name="Thoen E."/>
            <person name="Andreopoulos B."/>
            <person name="Lu D."/>
            <person name="Skrede I."/>
            <person name="Drula E."/>
            <person name="Henrissat B."/>
            <person name="Morin E."/>
            <person name="Kohler A."/>
            <person name="Barry K."/>
            <person name="LaButti K."/>
            <person name="Morin E."/>
            <person name="Salamov A."/>
            <person name="Lipzen A."/>
            <person name="Mereny Z."/>
            <person name="Hegedus B."/>
            <person name="Baldrian P."/>
            <person name="Stursova M."/>
            <person name="Weitz H."/>
            <person name="Taylor A."/>
            <person name="Grigoriev I.V."/>
            <person name="Nagy L.G."/>
            <person name="Martin F."/>
            <person name="Kauserud H."/>
        </authorList>
    </citation>
    <scope>NUCLEOTIDE SEQUENCE</scope>
    <source>
        <strain evidence="2">CBHHK002</strain>
    </source>
</reference>
<feature type="region of interest" description="Disordered" evidence="1">
    <location>
        <begin position="322"/>
        <end position="356"/>
    </location>
</feature>
<feature type="compositionally biased region" description="Low complexity" evidence="1">
    <location>
        <begin position="372"/>
        <end position="388"/>
    </location>
</feature>
<proteinExistence type="predicted"/>
<feature type="region of interest" description="Disordered" evidence="1">
    <location>
        <begin position="368"/>
        <end position="433"/>
    </location>
</feature>
<gene>
    <name evidence="2" type="ORF">DFH08DRAFT_959924</name>
</gene>
<sequence>MFVSHTFAAVTVMRVWMEVHDRAAYKTVWEETQRLVLKLTKKQLKFKGLHKGGKILGLNSDMEATPLLGFADAFGATVDLEHVRSAVLADPQELLSFVLRICYSHFNRGIPKLLNHTSETRQRIFNLKYIKTREEVETFKAWIATLADPQGVLKRWWEHKLMHRWLLRGVIQCLPNIPLEQWNTMEATTNLGEAQHAWNNAQTGISMGIIESFKKYEELDIRRAEEIEVRKATGVSRTSRNEVTDRYANRTRRQSRVSERARGARAVDSTVAGLQTELSEVRGDLAVACNNAKVELSVEATQRVRELEDSAVDLEGKLKLARAEAKSSSSGRVRARKAGASSTTNVPAPPVDRPAPVLGVTPVLNTPTSAKLHGASPASGSGSSLDLAATRRASTHKRMQAESSAMPSISSNKRRKKLEDPLDGWVMQDPDTGKELTGKEWVERYSEEFEKRYKKDHQRYLDYLAQSVLDS</sequence>
<accession>A0AAD7A3D4</accession>
<dbReference type="EMBL" id="JARIHO010000017">
    <property type="protein sequence ID" value="KAJ7348526.1"/>
    <property type="molecule type" value="Genomic_DNA"/>
</dbReference>
<keyword evidence="3" id="KW-1185">Reference proteome</keyword>